<dbReference type="EMBL" id="HBFW01021462">
    <property type="protein sequence ID" value="CAD8942768.1"/>
    <property type="molecule type" value="Transcribed_RNA"/>
</dbReference>
<feature type="compositionally biased region" description="Polar residues" evidence="1">
    <location>
        <begin position="52"/>
        <end position="61"/>
    </location>
</feature>
<feature type="transmembrane region" description="Helical" evidence="2">
    <location>
        <begin position="12"/>
        <end position="33"/>
    </location>
</feature>
<feature type="region of interest" description="Disordered" evidence="1">
    <location>
        <begin position="47"/>
        <end position="84"/>
    </location>
</feature>
<sequence>MTCSVRRQQQFLVVSGIFVLVLFVVCLVLVIVYDRTWTKAHLRLPPGPVSLVPSQSPSGNRETIAPWSSGPPNPNGTIRSRKLSAESMGRHYEQSLEPYPKQKQFVKWA</sequence>
<evidence type="ECO:0000256" key="1">
    <source>
        <dbReference type="SAM" id="MobiDB-lite"/>
    </source>
</evidence>
<evidence type="ECO:0000256" key="2">
    <source>
        <dbReference type="SAM" id="Phobius"/>
    </source>
</evidence>
<keyword evidence="2" id="KW-0472">Membrane</keyword>
<proteinExistence type="predicted"/>
<dbReference type="AlphaFoldDB" id="A0A7S1D9Y6"/>
<protein>
    <submittedName>
        <fullName evidence="3">Uncharacterized protein</fullName>
    </submittedName>
</protein>
<organism evidence="3">
    <name type="scientific">Cyclophora tenuis</name>
    <name type="common">Marine diatom</name>
    <dbReference type="NCBI Taxonomy" id="216820"/>
    <lineage>
        <taxon>Eukaryota</taxon>
        <taxon>Sar</taxon>
        <taxon>Stramenopiles</taxon>
        <taxon>Ochrophyta</taxon>
        <taxon>Bacillariophyta</taxon>
        <taxon>Fragilariophyceae</taxon>
        <taxon>Fragilariophycidae</taxon>
        <taxon>Cyclophorales</taxon>
        <taxon>Cyclophoraceae</taxon>
        <taxon>Cyclophora</taxon>
    </lineage>
</organism>
<gene>
    <name evidence="3" type="ORF">CTEN0397_LOCUS13835</name>
</gene>
<keyword evidence="2" id="KW-0812">Transmembrane</keyword>
<reference evidence="3" key="1">
    <citation type="submission" date="2021-01" db="EMBL/GenBank/DDBJ databases">
        <authorList>
            <person name="Corre E."/>
            <person name="Pelletier E."/>
            <person name="Niang G."/>
            <person name="Scheremetjew M."/>
            <person name="Finn R."/>
            <person name="Kale V."/>
            <person name="Holt S."/>
            <person name="Cochrane G."/>
            <person name="Meng A."/>
            <person name="Brown T."/>
            <person name="Cohen L."/>
        </authorList>
    </citation>
    <scope>NUCLEOTIDE SEQUENCE</scope>
    <source>
        <strain evidence="3">ECT3854</strain>
    </source>
</reference>
<keyword evidence="2" id="KW-1133">Transmembrane helix</keyword>
<evidence type="ECO:0000313" key="3">
    <source>
        <dbReference type="EMBL" id="CAD8942768.1"/>
    </source>
</evidence>
<name>A0A7S1D9Y6_CYCTE</name>
<accession>A0A7S1D9Y6</accession>